<dbReference type="SUPFAM" id="SSF81321">
    <property type="entry name" value="Family A G protein-coupled receptor-like"/>
    <property type="match status" value="1"/>
</dbReference>
<dbReference type="InterPro" id="IPR017452">
    <property type="entry name" value="GPCR_Rhodpsn_7TM"/>
</dbReference>
<name>A0A7I8WCJ6_9ANNE</name>
<dbReference type="PROSITE" id="PS00237">
    <property type="entry name" value="G_PROTEIN_RECEP_F1_1"/>
    <property type="match status" value="1"/>
</dbReference>
<comment type="similarity">
    <text evidence="7">Belongs to the G-protein coupled receptor 1 family.</text>
</comment>
<dbReference type="PANTHER" id="PTHR24241:SF83">
    <property type="entry name" value="G-PROTEIN COUPLED RECEPTOR 150-RELATED"/>
    <property type="match status" value="1"/>
</dbReference>
<organism evidence="10 11">
    <name type="scientific">Dimorphilus gyrociliatus</name>
    <dbReference type="NCBI Taxonomy" id="2664684"/>
    <lineage>
        <taxon>Eukaryota</taxon>
        <taxon>Metazoa</taxon>
        <taxon>Spiralia</taxon>
        <taxon>Lophotrochozoa</taxon>
        <taxon>Annelida</taxon>
        <taxon>Polychaeta</taxon>
        <taxon>Polychaeta incertae sedis</taxon>
        <taxon>Dinophilidae</taxon>
        <taxon>Dimorphilus</taxon>
    </lineage>
</organism>
<comment type="subcellular location">
    <subcellularLocation>
        <location evidence="1">Cell membrane</location>
        <topology evidence="1">Multi-pass membrane protein</topology>
    </subcellularLocation>
</comment>
<keyword evidence="7" id="KW-0807">Transducer</keyword>
<evidence type="ECO:0000313" key="11">
    <source>
        <dbReference type="Proteomes" id="UP000549394"/>
    </source>
</evidence>
<keyword evidence="2" id="KW-1003">Cell membrane</keyword>
<evidence type="ECO:0000259" key="9">
    <source>
        <dbReference type="PROSITE" id="PS50262"/>
    </source>
</evidence>
<dbReference type="EMBL" id="CAJFCJ010000029">
    <property type="protein sequence ID" value="CAD5125839.1"/>
    <property type="molecule type" value="Genomic_DNA"/>
</dbReference>
<sequence length="383" mass="43482">MTSSINKTDDRVKNSLDSEWNWALRISVLWVLIIVGIIGGLLVFLWLWMNRRRRSRVNLIILNVAVADLAVICYSCLMQLVIDHDRTWRAGNVMCKILKFLQTLFIVASSYMVIVLSADRHYAICSPLRQPVAVWKLVFGAWASSILLNLPQLYVFRVNFVTNTTGQFENMTLCESVFRSVPKIQRQIYQTFNCICFYWLPMIILLVCYVHIFVKIYRKTQKPVSHSSSSSSSSRRLLKRNKIQLTSTTSSTMSKAKIKTLKMAIVIVSTYIICGMPYTIFEMIHTFGDGNSLSKAPAAILGGMAPANSALNPFIVLMFNANRQFFESIFLFWRTTTEKKSSSTQPPTHDSTVVQTEMTTGNIMGETLQLVEKKQGKEAPKPA</sequence>
<dbReference type="GO" id="GO:0042277">
    <property type="term" value="F:peptide binding"/>
    <property type="evidence" value="ECO:0007669"/>
    <property type="project" value="TreeGrafter"/>
</dbReference>
<evidence type="ECO:0000256" key="1">
    <source>
        <dbReference type="ARBA" id="ARBA00004651"/>
    </source>
</evidence>
<evidence type="ECO:0000256" key="3">
    <source>
        <dbReference type="ARBA" id="ARBA00022692"/>
    </source>
</evidence>
<feature type="domain" description="G-protein coupled receptors family 1 profile" evidence="9">
    <location>
        <begin position="39"/>
        <end position="316"/>
    </location>
</feature>
<evidence type="ECO:0000256" key="2">
    <source>
        <dbReference type="ARBA" id="ARBA00022475"/>
    </source>
</evidence>
<feature type="transmembrane region" description="Helical" evidence="8">
    <location>
        <begin position="22"/>
        <end position="48"/>
    </location>
</feature>
<protein>
    <submittedName>
        <fullName evidence="10">DgyrCDS14039</fullName>
    </submittedName>
</protein>
<feature type="transmembrane region" description="Helical" evidence="8">
    <location>
        <begin position="296"/>
        <end position="319"/>
    </location>
</feature>
<dbReference type="Proteomes" id="UP000549394">
    <property type="component" value="Unassembled WGS sequence"/>
</dbReference>
<evidence type="ECO:0000313" key="10">
    <source>
        <dbReference type="EMBL" id="CAD5125839.1"/>
    </source>
</evidence>
<keyword evidence="3 7" id="KW-0812">Transmembrane</keyword>
<feature type="transmembrane region" description="Helical" evidence="8">
    <location>
        <begin position="263"/>
        <end position="284"/>
    </location>
</feature>
<dbReference type="OrthoDB" id="5987909at2759"/>
<dbReference type="Gene3D" id="1.20.1070.10">
    <property type="entry name" value="Rhodopsin 7-helix transmembrane proteins"/>
    <property type="match status" value="1"/>
</dbReference>
<keyword evidence="6 7" id="KW-0675">Receptor</keyword>
<evidence type="ECO:0000256" key="4">
    <source>
        <dbReference type="ARBA" id="ARBA00022989"/>
    </source>
</evidence>
<dbReference type="InterPro" id="IPR000276">
    <property type="entry name" value="GPCR_Rhodpsn"/>
</dbReference>
<dbReference type="PROSITE" id="PS50262">
    <property type="entry name" value="G_PROTEIN_RECEP_F1_2"/>
    <property type="match status" value="1"/>
</dbReference>
<evidence type="ECO:0000256" key="8">
    <source>
        <dbReference type="SAM" id="Phobius"/>
    </source>
</evidence>
<comment type="caution">
    <text evidence="10">The sequence shown here is derived from an EMBL/GenBank/DDBJ whole genome shotgun (WGS) entry which is preliminary data.</text>
</comment>
<keyword evidence="7" id="KW-0297">G-protein coupled receptor</keyword>
<dbReference type="Pfam" id="PF00001">
    <property type="entry name" value="7tm_1"/>
    <property type="match status" value="1"/>
</dbReference>
<dbReference type="PANTHER" id="PTHR24241">
    <property type="entry name" value="NEUROPEPTIDE RECEPTOR-RELATED G-PROTEIN COUPLED RECEPTOR"/>
    <property type="match status" value="1"/>
</dbReference>
<accession>A0A7I8WCJ6</accession>
<evidence type="ECO:0000256" key="6">
    <source>
        <dbReference type="ARBA" id="ARBA00023170"/>
    </source>
</evidence>
<gene>
    <name evidence="10" type="ORF">DGYR_LOCUS13150</name>
</gene>
<keyword evidence="4 8" id="KW-1133">Transmembrane helix</keyword>
<feature type="transmembrane region" description="Helical" evidence="8">
    <location>
        <begin position="60"/>
        <end position="82"/>
    </location>
</feature>
<evidence type="ECO:0000256" key="5">
    <source>
        <dbReference type="ARBA" id="ARBA00023136"/>
    </source>
</evidence>
<reference evidence="10 11" key="1">
    <citation type="submission" date="2020-08" db="EMBL/GenBank/DDBJ databases">
        <authorList>
            <person name="Hejnol A."/>
        </authorList>
    </citation>
    <scope>NUCLEOTIDE SEQUENCE [LARGE SCALE GENOMIC DNA]</scope>
</reference>
<dbReference type="GO" id="GO:0032870">
    <property type="term" value="P:cellular response to hormone stimulus"/>
    <property type="evidence" value="ECO:0007669"/>
    <property type="project" value="TreeGrafter"/>
</dbReference>
<keyword evidence="5 8" id="KW-0472">Membrane</keyword>
<proteinExistence type="inferred from homology"/>
<evidence type="ECO:0000256" key="7">
    <source>
        <dbReference type="RuleBase" id="RU000688"/>
    </source>
</evidence>
<dbReference type="AlphaFoldDB" id="A0A7I8WCJ6"/>
<dbReference type="GO" id="GO:0005886">
    <property type="term" value="C:plasma membrane"/>
    <property type="evidence" value="ECO:0007669"/>
    <property type="project" value="UniProtKB-SubCell"/>
</dbReference>
<keyword evidence="11" id="KW-1185">Reference proteome</keyword>
<feature type="transmembrane region" description="Helical" evidence="8">
    <location>
        <begin position="97"/>
        <end position="116"/>
    </location>
</feature>
<dbReference type="GO" id="GO:0004930">
    <property type="term" value="F:G protein-coupled receptor activity"/>
    <property type="evidence" value="ECO:0007669"/>
    <property type="project" value="UniProtKB-KW"/>
</dbReference>
<feature type="transmembrane region" description="Helical" evidence="8">
    <location>
        <begin position="137"/>
        <end position="156"/>
    </location>
</feature>
<feature type="transmembrane region" description="Helical" evidence="8">
    <location>
        <begin position="188"/>
        <end position="214"/>
    </location>
</feature>
<dbReference type="PRINTS" id="PR00237">
    <property type="entry name" value="GPCRRHODOPSN"/>
</dbReference>